<protein>
    <recommendedName>
        <fullName evidence="4 7">Signal peptidase I</fullName>
        <ecNumber evidence="3 7">3.4.21.89</ecNumber>
    </recommendedName>
</protein>
<dbReference type="GO" id="GO:0009003">
    <property type="term" value="F:signal peptidase activity"/>
    <property type="evidence" value="ECO:0007669"/>
    <property type="project" value="UniProtKB-EC"/>
</dbReference>
<dbReference type="PANTHER" id="PTHR43390">
    <property type="entry name" value="SIGNAL PEPTIDASE I"/>
    <property type="match status" value="1"/>
</dbReference>
<comment type="subcellular location">
    <subcellularLocation>
        <location evidence="7">Membrane</location>
        <topology evidence="7">Single-pass type II membrane protein</topology>
    </subcellularLocation>
</comment>
<dbReference type="EC" id="3.4.21.89" evidence="3 7"/>
<dbReference type="GO" id="GO:0006465">
    <property type="term" value="P:signal peptide processing"/>
    <property type="evidence" value="ECO:0007669"/>
    <property type="project" value="InterPro"/>
</dbReference>
<comment type="catalytic activity">
    <reaction evidence="1 7">
        <text>Cleavage of hydrophobic, N-terminal signal or leader sequences from secreted and periplasmic proteins.</text>
        <dbReference type="EC" id="3.4.21.89"/>
    </reaction>
</comment>
<gene>
    <name evidence="9" type="primary">lepB</name>
    <name evidence="9" type="ORF">E5163_15460</name>
</gene>
<accession>A0A4S2GX88</accession>
<organism evidence="9 10">
    <name type="scientific">Marinicauda algicola</name>
    <dbReference type="NCBI Taxonomy" id="2029849"/>
    <lineage>
        <taxon>Bacteria</taxon>
        <taxon>Pseudomonadati</taxon>
        <taxon>Pseudomonadota</taxon>
        <taxon>Alphaproteobacteria</taxon>
        <taxon>Maricaulales</taxon>
        <taxon>Maricaulaceae</taxon>
        <taxon>Marinicauda</taxon>
    </lineage>
</organism>
<dbReference type="OrthoDB" id="9815782at2"/>
<name>A0A4S2GX88_9PROT</name>
<comment type="caution">
    <text evidence="9">The sequence shown here is derived from an EMBL/GenBank/DDBJ whole genome shotgun (WGS) entry which is preliminary data.</text>
</comment>
<dbReference type="InterPro" id="IPR000223">
    <property type="entry name" value="Pept_S26A_signal_pept_1"/>
</dbReference>
<dbReference type="Proteomes" id="UP000308054">
    <property type="component" value="Unassembled WGS sequence"/>
</dbReference>
<feature type="domain" description="Peptidase S26" evidence="8">
    <location>
        <begin position="45"/>
        <end position="252"/>
    </location>
</feature>
<evidence type="ECO:0000256" key="5">
    <source>
        <dbReference type="ARBA" id="ARBA00022801"/>
    </source>
</evidence>
<dbReference type="InterPro" id="IPR019758">
    <property type="entry name" value="Pept_S26A_signal_pept_1_CS"/>
</dbReference>
<dbReference type="InterPro" id="IPR036286">
    <property type="entry name" value="LexA/Signal_pep-like_sf"/>
</dbReference>
<dbReference type="EMBL" id="SRXW01000006">
    <property type="protein sequence ID" value="TGY87461.1"/>
    <property type="molecule type" value="Genomic_DNA"/>
</dbReference>
<evidence type="ECO:0000256" key="1">
    <source>
        <dbReference type="ARBA" id="ARBA00000677"/>
    </source>
</evidence>
<dbReference type="PRINTS" id="PR00727">
    <property type="entry name" value="LEADERPTASE"/>
</dbReference>
<dbReference type="PANTHER" id="PTHR43390:SF1">
    <property type="entry name" value="CHLOROPLAST PROCESSING PEPTIDASE"/>
    <property type="match status" value="1"/>
</dbReference>
<evidence type="ECO:0000256" key="3">
    <source>
        <dbReference type="ARBA" id="ARBA00013208"/>
    </source>
</evidence>
<keyword evidence="5 7" id="KW-0378">Hydrolase</keyword>
<evidence type="ECO:0000256" key="7">
    <source>
        <dbReference type="RuleBase" id="RU362042"/>
    </source>
</evidence>
<dbReference type="GO" id="GO:0004252">
    <property type="term" value="F:serine-type endopeptidase activity"/>
    <property type="evidence" value="ECO:0007669"/>
    <property type="project" value="InterPro"/>
</dbReference>
<comment type="similarity">
    <text evidence="2 7">Belongs to the peptidase S26 family.</text>
</comment>
<dbReference type="Gene3D" id="2.10.109.10">
    <property type="entry name" value="Umud Fragment, subunit A"/>
    <property type="match status" value="1"/>
</dbReference>
<dbReference type="SUPFAM" id="SSF51306">
    <property type="entry name" value="LexA/Signal peptidase"/>
    <property type="match status" value="1"/>
</dbReference>
<keyword evidence="7" id="KW-0645">Protease</keyword>
<evidence type="ECO:0000256" key="4">
    <source>
        <dbReference type="ARBA" id="ARBA00019232"/>
    </source>
</evidence>
<dbReference type="Pfam" id="PF10502">
    <property type="entry name" value="Peptidase_S26"/>
    <property type="match status" value="1"/>
</dbReference>
<dbReference type="PROSITE" id="PS00761">
    <property type="entry name" value="SPASE_I_3"/>
    <property type="match status" value="1"/>
</dbReference>
<dbReference type="AlphaFoldDB" id="A0A4S2GX88"/>
<feature type="active site" evidence="6">
    <location>
        <position position="135"/>
    </location>
</feature>
<evidence type="ECO:0000313" key="9">
    <source>
        <dbReference type="EMBL" id="TGY87461.1"/>
    </source>
</evidence>
<dbReference type="PROSITE" id="PS00760">
    <property type="entry name" value="SPASE_I_2"/>
    <property type="match status" value="1"/>
</dbReference>
<reference evidence="9 10" key="1">
    <citation type="journal article" date="2017" name="Int. J. Syst. Evol. Microbiol.">
        <title>Marinicauda algicola sp. nov., isolated from a marine red alga Rhodosorus marinus.</title>
        <authorList>
            <person name="Jeong S.E."/>
            <person name="Jeon S.H."/>
            <person name="Chun B.H."/>
            <person name="Kim D.W."/>
            <person name="Jeon C.O."/>
        </authorList>
    </citation>
    <scope>NUCLEOTIDE SEQUENCE [LARGE SCALE GENOMIC DNA]</scope>
    <source>
        <strain evidence="9 10">JCM 31718</strain>
    </source>
</reference>
<dbReference type="InterPro" id="IPR019757">
    <property type="entry name" value="Pept_S26A_signal_pept_1_Lys-AS"/>
</dbReference>
<evidence type="ECO:0000313" key="10">
    <source>
        <dbReference type="Proteomes" id="UP000308054"/>
    </source>
</evidence>
<dbReference type="NCBIfam" id="TIGR02227">
    <property type="entry name" value="sigpep_I_bact"/>
    <property type="match status" value="1"/>
</dbReference>
<evidence type="ECO:0000256" key="6">
    <source>
        <dbReference type="PIRSR" id="PIRSR600223-1"/>
    </source>
</evidence>
<dbReference type="CDD" id="cd06530">
    <property type="entry name" value="S26_SPase_I"/>
    <property type="match status" value="1"/>
</dbReference>
<dbReference type="RefSeq" id="WP_135997434.1">
    <property type="nucleotide sequence ID" value="NZ_CP071057.1"/>
</dbReference>
<sequence length="284" mass="30982">MSSHEDPSAPDAMVAGDAAEFDTAWTRAPESVARVPERTPNRALQTARTLIWALLIALAVRSLLFQPFHIPTGSMKPTLLEGDYVIASKFAYGFAPASLPGNPPLGDWRVFGAAPARGDIVVFRAPQEPHQAYIKRVIGLPGDRVAMMGGVILLNDVEVPRGDRAERAGETAMGRHVAYESWREILPEGIAYTVLDRGDSALDHVAEFTVPEGHYFVLGDNRDESRDSRVAQPEGPGLVPASHLIGRAEIVLLSVDEQFQLFAPWTWWRVRPARFALGLDGSAA</sequence>
<evidence type="ECO:0000256" key="2">
    <source>
        <dbReference type="ARBA" id="ARBA00009370"/>
    </source>
</evidence>
<keyword evidence="10" id="KW-1185">Reference proteome</keyword>
<dbReference type="GO" id="GO:0016020">
    <property type="term" value="C:membrane"/>
    <property type="evidence" value="ECO:0007669"/>
    <property type="project" value="UniProtKB-SubCell"/>
</dbReference>
<dbReference type="InterPro" id="IPR019533">
    <property type="entry name" value="Peptidase_S26"/>
</dbReference>
<feature type="active site" evidence="6">
    <location>
        <position position="74"/>
    </location>
</feature>
<proteinExistence type="inferred from homology"/>
<evidence type="ECO:0000259" key="8">
    <source>
        <dbReference type="Pfam" id="PF10502"/>
    </source>
</evidence>